<dbReference type="InterPro" id="IPR055194">
    <property type="entry name" value="UBR1-like_WH"/>
</dbReference>
<feature type="region of interest" description="Disordered" evidence="11">
    <location>
        <begin position="56"/>
        <end position="87"/>
    </location>
</feature>
<feature type="compositionally biased region" description="Basic and acidic residues" evidence="11">
    <location>
        <begin position="308"/>
        <end position="327"/>
    </location>
</feature>
<dbReference type="RefSeq" id="XP_025348962.1">
    <property type="nucleotide sequence ID" value="XM_025490859.1"/>
</dbReference>
<dbReference type="InterPro" id="IPR014719">
    <property type="entry name" value="Ribosomal_bL12_C/ClpS-like"/>
</dbReference>
<evidence type="ECO:0000256" key="4">
    <source>
        <dbReference type="ARBA" id="ARBA00022723"/>
    </source>
</evidence>
<evidence type="ECO:0000256" key="8">
    <source>
        <dbReference type="ARBA" id="ARBA00046341"/>
    </source>
</evidence>
<comment type="function">
    <text evidence="10">Ubiquitin ligase protein which is a component of the N-end rule pathway. Recognizes and binds to proteins bearing specific N-terminal residues that are destabilizing according to the N-end rule, leading to their ubiquitination and subsequent degradation.</text>
</comment>
<feature type="compositionally biased region" description="Acidic residues" evidence="11">
    <location>
        <begin position="288"/>
        <end position="302"/>
    </location>
</feature>
<evidence type="ECO:0000256" key="5">
    <source>
        <dbReference type="ARBA" id="ARBA00022771"/>
    </source>
</evidence>
<dbReference type="GO" id="GO:0000151">
    <property type="term" value="C:ubiquitin ligase complex"/>
    <property type="evidence" value="ECO:0007669"/>
    <property type="project" value="TreeGrafter"/>
</dbReference>
<dbReference type="PANTHER" id="PTHR21497">
    <property type="entry name" value="UBIQUITIN LIGASE E3 ALPHA-RELATED"/>
    <property type="match status" value="1"/>
</dbReference>
<dbReference type="InterPro" id="IPR039164">
    <property type="entry name" value="UBR1-like"/>
</dbReference>
<dbReference type="Proteomes" id="UP000245942">
    <property type="component" value="Unassembled WGS sequence"/>
</dbReference>
<feature type="zinc finger region" description="UBR-type" evidence="9">
    <location>
        <begin position="97"/>
        <end position="171"/>
    </location>
</feature>
<evidence type="ECO:0000259" key="12">
    <source>
        <dbReference type="PROSITE" id="PS51157"/>
    </source>
</evidence>
<dbReference type="Pfam" id="PF18995">
    <property type="entry name" value="PRT6_C"/>
    <property type="match status" value="1"/>
</dbReference>
<dbReference type="OrthoDB" id="26387at2759"/>
<comment type="similarity">
    <text evidence="8 10">Belongs to the E3 ubiquitin-protein ligase UBR1-like family.</text>
</comment>
<dbReference type="InterPro" id="IPR003769">
    <property type="entry name" value="ClpS_core"/>
</dbReference>
<proteinExistence type="inferred from homology"/>
<feature type="region of interest" description="Disordered" evidence="11">
    <location>
        <begin position="280"/>
        <end position="328"/>
    </location>
</feature>
<dbReference type="InterPro" id="IPR036390">
    <property type="entry name" value="WH_DNA-bd_sf"/>
</dbReference>
<feature type="domain" description="UBR-type" evidence="12">
    <location>
        <begin position="97"/>
        <end position="171"/>
    </location>
</feature>
<feature type="compositionally biased region" description="Acidic residues" evidence="11">
    <location>
        <begin position="181"/>
        <end position="190"/>
    </location>
</feature>
<keyword evidence="5 10" id="KW-0863">Zinc-finger</keyword>
<dbReference type="SUPFAM" id="SSF46785">
    <property type="entry name" value="Winged helix' DNA-binding domain"/>
    <property type="match status" value="1"/>
</dbReference>
<evidence type="ECO:0000256" key="6">
    <source>
        <dbReference type="ARBA" id="ARBA00022786"/>
    </source>
</evidence>
<sequence>MHYYWPSTSSSTANDFLTPPSIAEALDLLEANDWSLSRAQGAFPFLRARQARLASSSSSLKGKSPASSRAGSPSPGMDSGSHLGYLGPEYTEERRGRPCGHYFRKGEPIWRCRDCAIDDTCVQCAPCFDGSVHNAEGHDVVFSVCATEGGVCDCGDDEAWKKDVGCRYHSKSQGSTSEHQTDDEMGEAEAEASSHKIHSKLSSPRSIDRHLMNEISASLRSKDVDPAFVDALQDVANQWLEFVLATVDHAPEEQTLFLQSFSRFNQKNARDLIWNSEDLETWGSRNDSDDEEDEDVNGEEEGLMPFIKYKDVPEGSEAKTAPGEKDSAYYNRQYNQMLKRNTTDSFKRRLKEVRRLRRQGKIPADTQLPRKYALILWNDERHTFKDVIDTVKDAIGVSDEEARGVADRVDRHGRDVLIVSDSVEKLVSAARRMGGINLKVTIRPAFDVYCEEIVNKLLWVLKDLAEASIYVPRNESASKPDSTFMPSLITFGLLQEWPIDCRHEESFYTPRMDKDAFDDDNLKKLDGLLLMDFKIWKEGRSWLRQLWLSLCKISTGRRGVASHYAFSYNKIIEISIFRDREPEHSIILLTVQLFSVPSVAFELVSKFDFMRRLHDLLISLMTGGLRPMIKALEVPPSPPRRIRPVEDAQHPRLIPLLRHVLYDMKYLIQSPGVQELIVQEPRHTAYLLDWLRYFNAYASEVRETQQHIEFDGETWVLIFQVCQLLAKEARLFGQSYQKATVGQAVQALNYTLARVHYETIALAHHFNDVGTNHKCIPPIKFHEVEYGRSWSDRHQVIDFKVASQHTAFHHPMHWFLAEMSKRFSGLTTSDLTSLGISSIPELINGLDEDGLLVVFDMSIRCIVKISQVRGGLWVRNGTATRGQAAHYRDVTARGSMYDQDVFLLQAALALLPSPDRFLVTLLDRFDLVGYFSQISDATREDAQLKAAADDFLLLLITLLSEPGNACAWSMEQLIRRELIHFLALGQGTFSSTTRFIPEYMIDHPSFEKILAQVTTFRGPDGTTDQGIYELKDECYREVDPFFHHYTRNQRERAEEQLRLREKKAGRSAESLVIVPAQQLSLEPQLFARSILRAFTAPSFRYILFSGLGNPRASDVEVNETMLESILHLIVIGIVEKGRVFVRDTLALPIDDEISVLSDLCEMESRVKNLALKARIAWCLDRCEESEIANEKLDQRRAAKNDAGLGQAGGKKTAPSKNSAEARKQAAKARQAAIMQKFKLQQNTLLESLEKDEADSKTKVDADDSMEVDAKGDTTAVKGVDDDSDMEAEAEEALGSCIMCQEQLTEDSSFGRLGLVTASRTLRTTPRNNHKALKDVVDVPLNLDRVSPHLASNGRATHTASTSSGEEASFHPLNNLGTSGGGFSKEDNKTGVLASSCGHLMHVTCFQAYYRNIETRHSQQIARNHAENLSRFEFVCPLCKSLGNVILPVPKSTRKVKKESAGASSSADGSIGHQELDMTPIGDWLRKINIDILKTSGSQSVTGVQEGSNGGTGCFVSWYADSVLSWLLDRDYAAKLPEGVDGSMLVMLGRLVDVLRPMSTALRPQRVAWQAKTILAPPTSRKMYLPDELVGYTLSILEVSQRGQEARGSSGEVGNVASAISDGSLGLLRSLIYCIKSIISIDQLNTNLAPTATRNYQAALRQGLLKRLLPHWSSDEAVRSPLLLREPLSILIEAAAIVPESLSQVTTLMYYATLVQTVFGLAQPSIWPQAAGGAGGPSALRSHLTPPDVTDQEKAALQEIFPDVRWTVGHIVGFVGYARGNITLGVDGLDDLTLAKMLCTYTLPFLRRAAILRRTICGDSNSSPSGLGEESQAEPIEYLRLLADLGITPPAQGLPIRAERQAPISSIVEGWIKHAYTPLASLFRPLPINPSPLGGGANDPNSLTVGQPSAHPAHNHPTLQLEHPHIYELITLPKDLTALLQYSQRTPCKKCKTSPPEPALCLLCGEVVCYQSFCCMDATLQRGECNLHISTCGGNYGIFFKVKTNLVFLLYHSNGTFIYSPYLDSHGEVDVGLQKGRRQTLYMKRYDELRRVWLSGGVGTLVARKTEASMDPGGWDTT</sequence>
<dbReference type="PANTHER" id="PTHR21497:SF24">
    <property type="entry name" value="E3 UBIQUITIN-PROTEIN LIGASE UBR1"/>
    <property type="match status" value="1"/>
</dbReference>
<dbReference type="GO" id="GO:0071596">
    <property type="term" value="P:ubiquitin-dependent protein catabolic process via the N-end rule pathway"/>
    <property type="evidence" value="ECO:0007669"/>
    <property type="project" value="UniProtKB-UniRule"/>
</dbReference>
<feature type="region of interest" description="Disordered" evidence="11">
    <location>
        <begin position="1200"/>
        <end position="1225"/>
    </location>
</feature>
<dbReference type="SUPFAM" id="SSF54736">
    <property type="entry name" value="ClpS-like"/>
    <property type="match status" value="1"/>
</dbReference>
<dbReference type="EMBL" id="KZ819324">
    <property type="protein sequence ID" value="PWN21802.1"/>
    <property type="molecule type" value="Genomic_DNA"/>
</dbReference>
<keyword evidence="6 10" id="KW-0833">Ubl conjugation pathway</keyword>
<dbReference type="GO" id="GO:0016567">
    <property type="term" value="P:protein ubiquitination"/>
    <property type="evidence" value="ECO:0007669"/>
    <property type="project" value="UniProtKB-UniRule"/>
</dbReference>
<dbReference type="GO" id="GO:0061630">
    <property type="term" value="F:ubiquitin protein ligase activity"/>
    <property type="evidence" value="ECO:0007669"/>
    <property type="project" value="UniProtKB-UniRule"/>
</dbReference>
<accession>A0A316U9E7</accession>
<dbReference type="SMART" id="SM00396">
    <property type="entry name" value="ZnF_UBR1"/>
    <property type="match status" value="1"/>
</dbReference>
<dbReference type="Pfam" id="PF02617">
    <property type="entry name" value="ClpS"/>
    <property type="match status" value="1"/>
</dbReference>
<dbReference type="Pfam" id="PF22960">
    <property type="entry name" value="WHD_UBR1"/>
    <property type="match status" value="1"/>
</dbReference>
<evidence type="ECO:0000313" key="14">
    <source>
        <dbReference type="Proteomes" id="UP000245942"/>
    </source>
</evidence>
<keyword evidence="7 10" id="KW-0862">Zinc</keyword>
<feature type="region of interest" description="Disordered" evidence="11">
    <location>
        <begin position="1347"/>
        <end position="1381"/>
    </location>
</feature>
<comment type="pathway">
    <text evidence="2 10">Protein modification; protein ubiquitination.</text>
</comment>
<evidence type="ECO:0000256" key="1">
    <source>
        <dbReference type="ARBA" id="ARBA00000900"/>
    </source>
</evidence>
<feature type="region of interest" description="Disordered" evidence="11">
    <location>
        <begin position="168"/>
        <end position="204"/>
    </location>
</feature>
<dbReference type="UniPathway" id="UPA00143"/>
<evidence type="ECO:0000256" key="11">
    <source>
        <dbReference type="SAM" id="MobiDB-lite"/>
    </source>
</evidence>
<dbReference type="InterPro" id="IPR044046">
    <property type="entry name" value="E3_ligase_UBR-like_C"/>
</dbReference>
<organism evidence="13 14">
    <name type="scientific">Pseudomicrostroma glucosiphilum</name>
    <dbReference type="NCBI Taxonomy" id="1684307"/>
    <lineage>
        <taxon>Eukaryota</taxon>
        <taxon>Fungi</taxon>
        <taxon>Dikarya</taxon>
        <taxon>Basidiomycota</taxon>
        <taxon>Ustilaginomycotina</taxon>
        <taxon>Exobasidiomycetes</taxon>
        <taxon>Microstromatales</taxon>
        <taxon>Microstromatales incertae sedis</taxon>
        <taxon>Pseudomicrostroma</taxon>
    </lineage>
</organism>
<name>A0A316U9E7_9BASI</name>
<comment type="catalytic activity">
    <reaction evidence="1 10">
        <text>S-ubiquitinyl-[E2 ubiquitin-conjugating enzyme]-L-cysteine + [acceptor protein]-L-lysine = [E2 ubiquitin-conjugating enzyme]-L-cysteine + N(6)-ubiquitinyl-[acceptor protein]-L-lysine.</text>
        <dbReference type="EC" id="2.3.2.27"/>
    </reaction>
</comment>
<protein>
    <recommendedName>
        <fullName evidence="10">E3 ubiquitin-protein ligase</fullName>
        <ecNumber evidence="10">2.3.2.27</ecNumber>
    </recommendedName>
</protein>
<evidence type="ECO:0000256" key="3">
    <source>
        <dbReference type="ARBA" id="ARBA00022679"/>
    </source>
</evidence>
<feature type="compositionally biased region" description="Low complexity" evidence="11">
    <location>
        <begin position="56"/>
        <end position="76"/>
    </location>
</feature>
<evidence type="ECO:0000256" key="9">
    <source>
        <dbReference type="PROSITE-ProRule" id="PRU00508"/>
    </source>
</evidence>
<dbReference type="PROSITE" id="PS51157">
    <property type="entry name" value="ZF_UBR"/>
    <property type="match status" value="1"/>
</dbReference>
<evidence type="ECO:0000256" key="7">
    <source>
        <dbReference type="ARBA" id="ARBA00022833"/>
    </source>
</evidence>
<keyword evidence="3 10" id="KW-0808">Transferase</keyword>
<dbReference type="CDD" id="cd16482">
    <property type="entry name" value="RING-H2_UBR1-like"/>
    <property type="match status" value="1"/>
</dbReference>
<dbReference type="CDD" id="cd19673">
    <property type="entry name" value="UBR-box_UBR3"/>
    <property type="match status" value="1"/>
</dbReference>
<gene>
    <name evidence="13" type="ORF">BCV69DRAFT_268300</name>
</gene>
<evidence type="ECO:0000256" key="2">
    <source>
        <dbReference type="ARBA" id="ARBA00004906"/>
    </source>
</evidence>
<dbReference type="GeneID" id="37012593"/>
<keyword evidence="14" id="KW-1185">Reference proteome</keyword>
<keyword evidence="4 10" id="KW-0479">Metal-binding</keyword>
<dbReference type="FunFam" id="2.10.110.30:FF:000002">
    <property type="entry name" value="Putative e3 ubiquitin-protein ligase ubr3"/>
    <property type="match status" value="1"/>
</dbReference>
<dbReference type="EC" id="2.3.2.27" evidence="10"/>
<dbReference type="Pfam" id="PF02207">
    <property type="entry name" value="zf-UBR"/>
    <property type="match status" value="1"/>
</dbReference>
<dbReference type="InterPro" id="IPR003126">
    <property type="entry name" value="Znf_UBR"/>
</dbReference>
<dbReference type="InterPro" id="IPR042065">
    <property type="entry name" value="E3_ELL-like"/>
</dbReference>
<feature type="compositionally biased region" description="Polar residues" evidence="11">
    <location>
        <begin position="1353"/>
        <end position="1365"/>
    </location>
</feature>
<dbReference type="Gene3D" id="1.10.10.2670">
    <property type="entry name" value="E3 ubiquitin-protein ligase"/>
    <property type="match status" value="1"/>
</dbReference>
<evidence type="ECO:0000313" key="13">
    <source>
        <dbReference type="EMBL" id="PWN21802.1"/>
    </source>
</evidence>
<dbReference type="GO" id="GO:0005737">
    <property type="term" value="C:cytoplasm"/>
    <property type="evidence" value="ECO:0007669"/>
    <property type="project" value="TreeGrafter"/>
</dbReference>
<dbReference type="Gene3D" id="2.10.110.30">
    <property type="match status" value="1"/>
</dbReference>
<dbReference type="Gene3D" id="3.30.1390.10">
    <property type="match status" value="1"/>
</dbReference>
<reference evidence="13 14" key="1">
    <citation type="journal article" date="2018" name="Mol. Biol. Evol.">
        <title>Broad Genomic Sampling Reveals a Smut Pathogenic Ancestry of the Fungal Clade Ustilaginomycotina.</title>
        <authorList>
            <person name="Kijpornyongpan T."/>
            <person name="Mondo S.J."/>
            <person name="Barry K."/>
            <person name="Sandor L."/>
            <person name="Lee J."/>
            <person name="Lipzen A."/>
            <person name="Pangilinan J."/>
            <person name="LaButti K."/>
            <person name="Hainaut M."/>
            <person name="Henrissat B."/>
            <person name="Grigoriev I.V."/>
            <person name="Spatafora J.W."/>
            <person name="Aime M.C."/>
        </authorList>
    </citation>
    <scope>NUCLEOTIDE SEQUENCE [LARGE SCALE GENOMIC DNA]</scope>
    <source>
        <strain evidence="13 14">MCA 4718</strain>
    </source>
</reference>
<evidence type="ECO:0000256" key="10">
    <source>
        <dbReference type="RuleBase" id="RU366018"/>
    </source>
</evidence>
<dbReference type="GO" id="GO:0008270">
    <property type="term" value="F:zinc ion binding"/>
    <property type="evidence" value="ECO:0007669"/>
    <property type="project" value="UniProtKB-UniRule"/>
</dbReference>
<dbReference type="STRING" id="1684307.A0A316U9E7"/>